<gene>
    <name evidence="2" type="ORF">ACFP9W_04825</name>
</gene>
<comment type="caution">
    <text evidence="2">The sequence shown here is derived from an EMBL/GenBank/DDBJ whole genome shotgun (WGS) entry which is preliminary data.</text>
</comment>
<name>A0ABW1VYJ7_9GAMM</name>
<dbReference type="Proteomes" id="UP001596230">
    <property type="component" value="Unassembled WGS sequence"/>
</dbReference>
<proteinExistence type="predicted"/>
<organism evidence="2 3">
    <name type="scientific">Tatumella terrea</name>
    <dbReference type="NCBI Taxonomy" id="419007"/>
    <lineage>
        <taxon>Bacteria</taxon>
        <taxon>Pseudomonadati</taxon>
        <taxon>Pseudomonadota</taxon>
        <taxon>Gammaproteobacteria</taxon>
        <taxon>Enterobacterales</taxon>
        <taxon>Erwiniaceae</taxon>
        <taxon>Tatumella</taxon>
    </lineage>
</organism>
<keyword evidence="1" id="KW-0812">Transmembrane</keyword>
<dbReference type="RefSeq" id="WP_385946875.1">
    <property type="nucleotide sequence ID" value="NZ_JBHSUB010000006.1"/>
</dbReference>
<evidence type="ECO:0000256" key="1">
    <source>
        <dbReference type="SAM" id="Phobius"/>
    </source>
</evidence>
<keyword evidence="1" id="KW-0472">Membrane</keyword>
<keyword evidence="1" id="KW-1133">Transmembrane helix</keyword>
<evidence type="ECO:0000313" key="2">
    <source>
        <dbReference type="EMBL" id="MFC6377417.1"/>
    </source>
</evidence>
<accession>A0ABW1VYJ7</accession>
<feature type="transmembrane region" description="Helical" evidence="1">
    <location>
        <begin position="6"/>
        <end position="25"/>
    </location>
</feature>
<protein>
    <submittedName>
        <fullName evidence="2">Uncharacterized protein</fullName>
    </submittedName>
</protein>
<keyword evidence="3" id="KW-1185">Reference proteome</keyword>
<evidence type="ECO:0000313" key="3">
    <source>
        <dbReference type="Proteomes" id="UP001596230"/>
    </source>
</evidence>
<sequence>MMDYLLLVIAILLVIVAGVLLISYLRDKSKTTFSRDNKRR</sequence>
<reference evidence="3" key="1">
    <citation type="journal article" date="2019" name="Int. J. Syst. Evol. Microbiol.">
        <title>The Global Catalogue of Microorganisms (GCM) 10K type strain sequencing project: providing services to taxonomists for standard genome sequencing and annotation.</title>
        <authorList>
            <consortium name="The Broad Institute Genomics Platform"/>
            <consortium name="The Broad Institute Genome Sequencing Center for Infectious Disease"/>
            <person name="Wu L."/>
            <person name="Ma J."/>
        </authorList>
    </citation>
    <scope>NUCLEOTIDE SEQUENCE [LARGE SCALE GENOMIC DNA]</scope>
    <source>
        <strain evidence="3">CGMCC 1.18518</strain>
    </source>
</reference>
<dbReference type="EMBL" id="JBHSUB010000006">
    <property type="protein sequence ID" value="MFC6377417.1"/>
    <property type="molecule type" value="Genomic_DNA"/>
</dbReference>